<evidence type="ECO:0000313" key="3">
    <source>
        <dbReference type="EMBL" id="BDG01786.1"/>
    </source>
</evidence>
<keyword evidence="1" id="KW-0732">Signal</keyword>
<dbReference type="PANTHER" id="PTHR46832:SF1">
    <property type="entry name" value="5'-METHYLTHIOADENOSINE_S-ADENOSYLHOMOCYSTEINE NUCLEOSIDASE"/>
    <property type="match status" value="1"/>
</dbReference>
<dbReference type="InterPro" id="IPR035994">
    <property type="entry name" value="Nucleoside_phosphorylase_sf"/>
</dbReference>
<keyword evidence="4" id="KW-1185">Reference proteome</keyword>
<dbReference type="PANTHER" id="PTHR46832">
    <property type="entry name" value="5'-METHYLTHIOADENOSINE/S-ADENOSYLHOMOCYSTEINE NUCLEOSIDASE"/>
    <property type="match status" value="1"/>
</dbReference>
<name>A0ABN6MN58_9BACT</name>
<dbReference type="Gene3D" id="3.40.50.1580">
    <property type="entry name" value="Nucleoside phosphorylase domain"/>
    <property type="match status" value="1"/>
</dbReference>
<protein>
    <recommendedName>
        <fullName evidence="2">Nucleoside phosphorylase domain-containing protein</fullName>
    </recommendedName>
</protein>
<proteinExistence type="predicted"/>
<dbReference type="Pfam" id="PF01048">
    <property type="entry name" value="PNP_UDP_1"/>
    <property type="match status" value="1"/>
</dbReference>
<reference evidence="4" key="1">
    <citation type="journal article" date="2022" name="Int. J. Syst. Evol. Microbiol.">
        <title>Anaeromyxobacter oryzae sp. nov., Anaeromyxobacter diazotrophicus sp. nov. and Anaeromyxobacter paludicola sp. nov., isolated from paddy soils.</title>
        <authorList>
            <person name="Itoh H."/>
            <person name="Xu Z."/>
            <person name="Mise K."/>
            <person name="Masuda Y."/>
            <person name="Ushijima N."/>
            <person name="Hayakawa C."/>
            <person name="Shiratori Y."/>
            <person name="Senoo K."/>
        </authorList>
    </citation>
    <scope>NUCLEOTIDE SEQUENCE [LARGE SCALE GENOMIC DNA]</scope>
    <source>
        <strain evidence="4">Red232</strain>
    </source>
</reference>
<gene>
    <name evidence="3" type="ORF">AMOR_07820</name>
</gene>
<evidence type="ECO:0000313" key="4">
    <source>
        <dbReference type="Proteomes" id="UP001162891"/>
    </source>
</evidence>
<organism evidence="3 4">
    <name type="scientific">Anaeromyxobacter oryzae</name>
    <dbReference type="NCBI Taxonomy" id="2918170"/>
    <lineage>
        <taxon>Bacteria</taxon>
        <taxon>Pseudomonadati</taxon>
        <taxon>Myxococcota</taxon>
        <taxon>Myxococcia</taxon>
        <taxon>Myxococcales</taxon>
        <taxon>Cystobacterineae</taxon>
        <taxon>Anaeromyxobacteraceae</taxon>
        <taxon>Anaeromyxobacter</taxon>
    </lineage>
</organism>
<sequence>MSPMANAPALLLSAFPPELAGLDAAPPPGWVTACTGVGAVAAAVETARHLARVAPARVLFVGTCGAYDARLAPGALIAVSEAIALSLDEVEGRAYRPEIERTRWPATFPLPLPAYPVAVPPAITRTADGARALAAHAAAEHLEVTGVFAACHSAGVPVAAALAVANRVGPDAHAEWRASHAAVSRALVDALRARGVLGRSAP</sequence>
<feature type="domain" description="Nucleoside phosphorylase" evidence="2">
    <location>
        <begin position="32"/>
        <end position="126"/>
    </location>
</feature>
<evidence type="ECO:0000256" key="1">
    <source>
        <dbReference type="SAM" id="SignalP"/>
    </source>
</evidence>
<dbReference type="InterPro" id="IPR000845">
    <property type="entry name" value="Nucleoside_phosphorylase_d"/>
</dbReference>
<feature type="signal peptide" evidence="1">
    <location>
        <begin position="1"/>
        <end position="20"/>
    </location>
</feature>
<evidence type="ECO:0000259" key="2">
    <source>
        <dbReference type="Pfam" id="PF01048"/>
    </source>
</evidence>
<accession>A0ABN6MN58</accession>
<dbReference type="EMBL" id="AP025591">
    <property type="protein sequence ID" value="BDG01786.1"/>
    <property type="molecule type" value="Genomic_DNA"/>
</dbReference>
<feature type="chain" id="PRO_5045903487" description="Nucleoside phosphorylase domain-containing protein" evidence="1">
    <location>
        <begin position="21"/>
        <end position="202"/>
    </location>
</feature>
<dbReference type="SUPFAM" id="SSF53167">
    <property type="entry name" value="Purine and uridine phosphorylases"/>
    <property type="match status" value="1"/>
</dbReference>
<dbReference type="Proteomes" id="UP001162891">
    <property type="component" value="Chromosome"/>
</dbReference>